<dbReference type="PANTHER" id="PTHR21245">
    <property type="entry name" value="HETEROGENEOUS NUCLEAR RIBONUCLEOPROTEIN"/>
    <property type="match status" value="1"/>
</dbReference>
<dbReference type="eggNOG" id="KOG0117">
    <property type="taxonomic scope" value="Eukaryota"/>
</dbReference>
<evidence type="ECO:0000313" key="5">
    <source>
        <dbReference type="EMBL" id="EEF30874.1"/>
    </source>
</evidence>
<reference evidence="6" key="1">
    <citation type="journal article" date="2010" name="Nat. Biotechnol.">
        <title>Draft genome sequence of the oilseed species Ricinus communis.</title>
        <authorList>
            <person name="Chan A.P."/>
            <person name="Crabtree J."/>
            <person name="Zhao Q."/>
            <person name="Lorenzi H."/>
            <person name="Orvis J."/>
            <person name="Puiu D."/>
            <person name="Melake-Berhan A."/>
            <person name="Jones K.M."/>
            <person name="Redman J."/>
            <person name="Chen G."/>
            <person name="Cahoon E.B."/>
            <person name="Gedil M."/>
            <person name="Stanke M."/>
            <person name="Haas B.J."/>
            <person name="Wortman J.R."/>
            <person name="Fraser-Liggett C.M."/>
            <person name="Ravel J."/>
            <person name="Rabinowicz P.D."/>
        </authorList>
    </citation>
    <scope>NUCLEOTIDE SEQUENCE [LARGE SCALE GENOMIC DNA]</scope>
    <source>
        <strain evidence="6">cv. Hale</strain>
    </source>
</reference>
<dbReference type="Pfam" id="PF00076">
    <property type="entry name" value="RRM_1"/>
    <property type="match status" value="3"/>
</dbReference>
<feature type="region of interest" description="Disordered" evidence="3">
    <location>
        <begin position="718"/>
        <end position="737"/>
    </location>
</feature>
<dbReference type="Gene3D" id="3.30.70.330">
    <property type="match status" value="3"/>
</dbReference>
<protein>
    <submittedName>
        <fullName evidence="5">RNA binding protein, putative</fullName>
    </submittedName>
</protein>
<organism evidence="5 6">
    <name type="scientific">Ricinus communis</name>
    <name type="common">Castor bean</name>
    <dbReference type="NCBI Taxonomy" id="3988"/>
    <lineage>
        <taxon>Eukaryota</taxon>
        <taxon>Viridiplantae</taxon>
        <taxon>Streptophyta</taxon>
        <taxon>Embryophyta</taxon>
        <taxon>Tracheophyta</taxon>
        <taxon>Spermatophyta</taxon>
        <taxon>Magnoliopsida</taxon>
        <taxon>eudicotyledons</taxon>
        <taxon>Gunneridae</taxon>
        <taxon>Pentapetalae</taxon>
        <taxon>rosids</taxon>
        <taxon>fabids</taxon>
        <taxon>Malpighiales</taxon>
        <taxon>Euphorbiaceae</taxon>
        <taxon>Acalyphoideae</taxon>
        <taxon>Acalypheae</taxon>
        <taxon>Ricinus</taxon>
    </lineage>
</organism>
<dbReference type="InterPro" id="IPR035979">
    <property type="entry name" value="RBD_domain_sf"/>
</dbReference>
<evidence type="ECO:0000259" key="4">
    <source>
        <dbReference type="PROSITE" id="PS50102"/>
    </source>
</evidence>
<dbReference type="InterPro" id="IPR012677">
    <property type="entry name" value="Nucleotide-bd_a/b_plait_sf"/>
</dbReference>
<dbReference type="EMBL" id="EQ974287">
    <property type="protein sequence ID" value="EEF30874.1"/>
    <property type="molecule type" value="Genomic_DNA"/>
</dbReference>
<feature type="domain" description="RRM" evidence="4">
    <location>
        <begin position="343"/>
        <end position="421"/>
    </location>
</feature>
<feature type="region of interest" description="Disordered" evidence="3">
    <location>
        <begin position="681"/>
        <end position="712"/>
    </location>
</feature>
<dbReference type="Proteomes" id="UP000008311">
    <property type="component" value="Unassembled WGS sequence"/>
</dbReference>
<keyword evidence="1 2" id="KW-0694">RNA-binding</keyword>
<sequence length="841" mass="93817">MRTRNADATKSVTPKKTTPARKCAPKTTPDSTPADSSSTPKTTETKRSAAAKAKQAKTNESATAPSPIASSDSKPQQSTEVVVDAATSVTPETKVAPKKRTVVRKVVKKVVKKAKTPTSIKEVVSEDTPKTMTEEETASAKDEESAKEEVEPAIETAVAESTKDEKITAQVAEPVAVSVEELSEKGKAIVEVEEPVIESANKIEIVIEDSKETEKNATVMDLPSNEVIEFSNIQESGSLDKGEDVNEEIKEVEIKEEKKNVAVETDENNKDKLMGNDTQPVQDEYGGDEGYEEYADRVDFEDHGEDDFVEEDPEEIIEETEALEEERKELTAVVKERKIKKEYEIFVGGLDREATEEDVRRVFETIGEVVEVRLHRNLAMSKSKGYAFVKFANKEHAKRSLSEMKNPVICGKRCGTAPSEDNDTLFLGNICNTWTKEAIRQKLKDYGVEGVENITLVADVQHEGRSRGFAFLEFSCHADAMHAYKRLQKPDVVFGHPERTAKVAFAEPIREPDPEVMAHVKTVFLDGLPPHWDEDRVREQLRGYGEIMRIVLARNMSTAKRKDFGFVDFSSHEAAIACIERINNAELGDGNSKTRVKARLSNPMPKTQAVKGGMCGGFLIDRTGSGTSSRFGRSFGRGGHHFNWGNFQRGRGFYHRGRGQSSRMGSNEYDFNNRYNPFYGRQITGQGGRRGPPRGGYYPAGRGVSGTGPSRTNFNRPWYDAPERGHGDHPSSRRQPFSPEAAFHRSYVGRNFDDPYLCDDGAHGMKRPFYMTDHDPDYAEPSRHRPRLDYSDPAVPFREAHYHDMYGAGGDPYSHGYYGPDSGAQPPYYRGDGPYRGGYYY</sequence>
<evidence type="ECO:0000256" key="1">
    <source>
        <dbReference type="ARBA" id="ARBA00022884"/>
    </source>
</evidence>
<dbReference type="SMART" id="SM00360">
    <property type="entry name" value="RRM"/>
    <property type="match status" value="3"/>
</dbReference>
<feature type="domain" description="RRM" evidence="4">
    <location>
        <begin position="423"/>
        <end position="508"/>
    </location>
</feature>
<evidence type="ECO:0000256" key="2">
    <source>
        <dbReference type="PROSITE-ProRule" id="PRU00176"/>
    </source>
</evidence>
<feature type="region of interest" description="Disordered" evidence="3">
    <location>
        <begin position="1"/>
        <end position="100"/>
    </location>
</feature>
<feature type="compositionally biased region" description="Polar residues" evidence="3">
    <location>
        <begin position="58"/>
        <end position="80"/>
    </location>
</feature>
<proteinExistence type="predicted"/>
<feature type="compositionally biased region" description="Basic and acidic residues" evidence="3">
    <location>
        <begin position="721"/>
        <end position="731"/>
    </location>
</feature>
<gene>
    <name evidence="5" type="ORF">RCOM_0292330</name>
</gene>
<feature type="compositionally biased region" description="Basic and acidic residues" evidence="3">
    <location>
        <begin position="123"/>
        <end position="150"/>
    </location>
</feature>
<dbReference type="GO" id="GO:0003729">
    <property type="term" value="F:mRNA binding"/>
    <property type="evidence" value="ECO:0000318"/>
    <property type="project" value="GO_Central"/>
</dbReference>
<dbReference type="SUPFAM" id="SSF54928">
    <property type="entry name" value="RNA-binding domain, RBD"/>
    <property type="match status" value="2"/>
</dbReference>
<keyword evidence="6" id="KW-1185">Reference proteome</keyword>
<dbReference type="PROSITE" id="PS50102">
    <property type="entry name" value="RRM"/>
    <property type="match status" value="3"/>
</dbReference>
<dbReference type="InParanoid" id="B9SZV1"/>
<dbReference type="STRING" id="3988.B9SZV1"/>
<accession>B9SZV1</accession>
<name>B9SZV1_RICCO</name>
<feature type="compositionally biased region" description="Gly residues" evidence="3">
    <location>
        <begin position="685"/>
        <end position="694"/>
    </location>
</feature>
<dbReference type="AlphaFoldDB" id="B9SZV1"/>
<evidence type="ECO:0000256" key="3">
    <source>
        <dbReference type="SAM" id="MobiDB-lite"/>
    </source>
</evidence>
<feature type="compositionally biased region" description="Low complexity" evidence="3">
    <location>
        <begin position="25"/>
        <end position="42"/>
    </location>
</feature>
<feature type="region of interest" description="Disordered" evidence="3">
    <location>
        <begin position="116"/>
        <end position="150"/>
    </location>
</feature>
<feature type="domain" description="RRM" evidence="4">
    <location>
        <begin position="521"/>
        <end position="603"/>
    </location>
</feature>
<feature type="region of interest" description="Disordered" evidence="3">
    <location>
        <begin position="260"/>
        <end position="282"/>
    </location>
</feature>
<evidence type="ECO:0000313" key="6">
    <source>
        <dbReference type="Proteomes" id="UP000008311"/>
    </source>
</evidence>
<dbReference type="CDD" id="cd00590">
    <property type="entry name" value="RRM_SF"/>
    <property type="match status" value="3"/>
</dbReference>
<dbReference type="GO" id="GO:0005634">
    <property type="term" value="C:nucleus"/>
    <property type="evidence" value="ECO:0000318"/>
    <property type="project" value="GO_Central"/>
</dbReference>
<dbReference type="FunFam" id="3.30.70.330:FF:000187">
    <property type="entry name" value="Heterogeneous nuclear ribonucleoprotein Q"/>
    <property type="match status" value="1"/>
</dbReference>
<feature type="compositionally biased region" description="Basic and acidic residues" evidence="3">
    <location>
        <begin position="260"/>
        <end position="274"/>
    </location>
</feature>
<dbReference type="FunFam" id="3.30.70.330:FF:000816">
    <property type="entry name" value="Heterogeneous nuclear ribonucleoprotein Q"/>
    <property type="match status" value="1"/>
</dbReference>
<dbReference type="InterPro" id="IPR000504">
    <property type="entry name" value="RRM_dom"/>
</dbReference>